<evidence type="ECO:0000256" key="2">
    <source>
        <dbReference type="ARBA" id="ARBA00022801"/>
    </source>
</evidence>
<organism evidence="8 9">
    <name type="scientific">Arthrobacter nitrophenolicus</name>
    <dbReference type="NCBI Taxonomy" id="683150"/>
    <lineage>
        <taxon>Bacteria</taxon>
        <taxon>Bacillati</taxon>
        <taxon>Actinomycetota</taxon>
        <taxon>Actinomycetes</taxon>
        <taxon>Micrococcales</taxon>
        <taxon>Micrococcaceae</taxon>
        <taxon>Arthrobacter</taxon>
    </lineage>
</organism>
<dbReference type="Pfam" id="PF18565">
    <property type="entry name" value="Glyco_hydro2_C5"/>
    <property type="match status" value="1"/>
</dbReference>
<dbReference type="Gene3D" id="2.60.120.260">
    <property type="entry name" value="Galactose-binding domain-like"/>
    <property type="match status" value="1"/>
</dbReference>
<dbReference type="InterPro" id="IPR008979">
    <property type="entry name" value="Galactose-bd-like_sf"/>
</dbReference>
<evidence type="ECO:0000313" key="9">
    <source>
        <dbReference type="Proteomes" id="UP000294621"/>
    </source>
</evidence>
<dbReference type="PANTHER" id="PTHR42732:SF1">
    <property type="entry name" value="BETA-MANNOSIDASE"/>
    <property type="match status" value="1"/>
</dbReference>
<dbReference type="Gene3D" id="2.60.40.10">
    <property type="entry name" value="Immunoglobulins"/>
    <property type="match status" value="3"/>
</dbReference>
<reference evidence="8 9" key="1">
    <citation type="submission" date="2019-03" db="EMBL/GenBank/DDBJ databases">
        <title>Genome Sequencing and Assembly of Various Microbes Isolated from Partially Reclaimed Soil and Acid Mine Drainage (AMD) Site.</title>
        <authorList>
            <person name="Steinbock B."/>
            <person name="Bechtold R."/>
            <person name="Sevigny J.L."/>
            <person name="Thomas D."/>
            <person name="Cuthill L.R."/>
            <person name="Aveiro Johannsen E.J."/>
            <person name="Thomas K."/>
            <person name="Ghosh A."/>
        </authorList>
    </citation>
    <scope>NUCLEOTIDE SEQUENCE [LARGE SCALE GENOMIC DNA]</scope>
    <source>
        <strain evidence="8 9">S-A1</strain>
    </source>
</reference>
<dbReference type="SUPFAM" id="SSF49303">
    <property type="entry name" value="beta-Galactosidase/glucuronidase domain"/>
    <property type="match status" value="1"/>
</dbReference>
<dbReference type="Proteomes" id="UP000294621">
    <property type="component" value="Unassembled WGS sequence"/>
</dbReference>
<dbReference type="InterPro" id="IPR032311">
    <property type="entry name" value="DUF4982"/>
</dbReference>
<dbReference type="EMBL" id="SMZQ01000002">
    <property type="protein sequence ID" value="TDL39714.1"/>
    <property type="molecule type" value="Genomic_DNA"/>
</dbReference>
<evidence type="ECO:0000259" key="6">
    <source>
        <dbReference type="Pfam" id="PF16355"/>
    </source>
</evidence>
<dbReference type="InterPro" id="IPR017853">
    <property type="entry name" value="GH"/>
</dbReference>
<dbReference type="Pfam" id="PF00703">
    <property type="entry name" value="Glyco_hydro_2"/>
    <property type="match status" value="1"/>
</dbReference>
<dbReference type="PRINTS" id="PR00132">
    <property type="entry name" value="GLHYDRLASE2"/>
</dbReference>
<evidence type="ECO:0000256" key="3">
    <source>
        <dbReference type="ARBA" id="ARBA00023295"/>
    </source>
</evidence>
<proteinExistence type="inferred from homology"/>
<dbReference type="InterPro" id="IPR051913">
    <property type="entry name" value="GH2_Domain-Containing"/>
</dbReference>
<comment type="similarity">
    <text evidence="1">Belongs to the glycosyl hydrolase 2 family.</text>
</comment>
<feature type="domain" description="Glycoside hydrolase family 2 immunoglobulin-like beta-sandwich" evidence="4">
    <location>
        <begin position="165"/>
        <end position="264"/>
    </location>
</feature>
<dbReference type="InterPro" id="IPR013783">
    <property type="entry name" value="Ig-like_fold"/>
</dbReference>
<dbReference type="GO" id="GO:0004553">
    <property type="term" value="F:hydrolase activity, hydrolyzing O-glycosyl compounds"/>
    <property type="evidence" value="ECO:0007669"/>
    <property type="project" value="InterPro"/>
</dbReference>
<dbReference type="Pfam" id="PF02836">
    <property type="entry name" value="Glyco_hydro_2_C"/>
    <property type="match status" value="1"/>
</dbReference>
<keyword evidence="3" id="KW-0326">Glycosidase</keyword>
<dbReference type="OrthoDB" id="9762066at2"/>
<dbReference type="SUPFAM" id="SSF49785">
    <property type="entry name" value="Galactose-binding domain-like"/>
    <property type="match status" value="1"/>
</dbReference>
<dbReference type="RefSeq" id="WP_133346772.1">
    <property type="nucleotide sequence ID" value="NZ_SMZQ01000002.1"/>
</dbReference>
<dbReference type="Pfam" id="PF16355">
    <property type="entry name" value="DUF4982"/>
    <property type="match status" value="1"/>
</dbReference>
<dbReference type="SUPFAM" id="SSF51445">
    <property type="entry name" value="(Trans)glycosidases"/>
    <property type="match status" value="1"/>
</dbReference>
<dbReference type="Gene3D" id="3.20.20.80">
    <property type="entry name" value="Glycosidases"/>
    <property type="match status" value="1"/>
</dbReference>
<dbReference type="InterPro" id="IPR036156">
    <property type="entry name" value="Beta-gal/glucu_dom_sf"/>
</dbReference>
<feature type="domain" description="DUF4982" evidence="6">
    <location>
        <begin position="625"/>
        <end position="682"/>
    </location>
</feature>
<dbReference type="InterPro" id="IPR006103">
    <property type="entry name" value="Glyco_hydro_2_cat"/>
</dbReference>
<accession>A0A4R5Y5E0</accession>
<evidence type="ECO:0000259" key="5">
    <source>
        <dbReference type="Pfam" id="PF02836"/>
    </source>
</evidence>
<sequence>MTRASFNQGWTMKPKVSIFAEASASSANPSPVTLPHDAMLTLERSAGNGAGAHSGYFPGGAVEYSKTFDVPESHRSKRLTVQFQGVYRDAMVFVNGDFAGQRPNGYSTFEVALDSFLKYGQENTIRVESRAHEDSRWYSGLGIHRDAVLVVAGLVHVPLNGVKITTPDITGARAVVEVATTVRNAGLETATVEVRTEILDGELIAADTAPVTVRSGDAVLVRQRLYVRKPKLWGVDSPQLYQASTRLEHATEVVDEHALAFGIRSLQLDPESGLQINGETIKLRGACIHHDNGILGAAAIGRAEERRIELLKAAGFNSIRSSHNPISQAMLDACDKHGMLVMDETFDIWTESKSAFDYSLSFPEWWERDVEAMVAKDYNHPSVIFYSIGNEIPETGSGLGAGWGRKLAEKIRSLDSTRYITNGINGFVSTLMDGPQGGSPEADAQGVNDMMNQAAEFMNRISASALVTERTAESHAVVDVAGLNYGESRYLLDRELFPNRIIVGTETYPGRIAENWKLVTENPHIIGDYTWTGWDYLGETGIGRVRYAGDLTFAAPYPWIAAWCGDIDITGHRRPASYYREIVFGLRSAPYIAVQRPERYAEESGIGQWAWSDSIASWSWSVPHGSPIKIEVYSDSEEVELLLNGRSVGRQPAGPGYSYRALFNLAYESGEITAVGYTRGTERSRSSLLSASGPIRLTATADRSAIRADDSDLCFVELEFQDAAGTLATSVEKVITVAVEGPGRLFALGSGRPSTTEDYTSESHTSFDGRVLAVIRPTGDGTITLTATAEGYDPVTLSVLAEA</sequence>
<gene>
    <name evidence="8" type="ORF">E2R57_04360</name>
</gene>
<dbReference type="PANTHER" id="PTHR42732">
    <property type="entry name" value="BETA-GALACTOSIDASE"/>
    <property type="match status" value="1"/>
</dbReference>
<dbReference type="AlphaFoldDB" id="A0A4R5Y5E0"/>
<feature type="domain" description="Glycoside hydrolase family 2" evidence="7">
    <location>
        <begin position="697"/>
        <end position="797"/>
    </location>
</feature>
<keyword evidence="2 8" id="KW-0378">Hydrolase</keyword>
<dbReference type="InterPro" id="IPR006101">
    <property type="entry name" value="Glyco_hydro_2"/>
</dbReference>
<dbReference type="InterPro" id="IPR040605">
    <property type="entry name" value="Glyco_hydro2_dom5"/>
</dbReference>
<evidence type="ECO:0000259" key="4">
    <source>
        <dbReference type="Pfam" id="PF00703"/>
    </source>
</evidence>
<protein>
    <submittedName>
        <fullName evidence="8">Glycoside hydrolase family 2 protein</fullName>
    </submittedName>
</protein>
<comment type="caution">
    <text evidence="8">The sequence shown here is derived from an EMBL/GenBank/DDBJ whole genome shotgun (WGS) entry which is preliminary data.</text>
</comment>
<dbReference type="InterPro" id="IPR006102">
    <property type="entry name" value="Ig-like_GH2"/>
</dbReference>
<evidence type="ECO:0000313" key="8">
    <source>
        <dbReference type="EMBL" id="TDL39714.1"/>
    </source>
</evidence>
<evidence type="ECO:0000256" key="1">
    <source>
        <dbReference type="ARBA" id="ARBA00007401"/>
    </source>
</evidence>
<name>A0A4R5Y5E0_9MICC</name>
<evidence type="ECO:0000259" key="7">
    <source>
        <dbReference type="Pfam" id="PF18565"/>
    </source>
</evidence>
<dbReference type="GO" id="GO:0005975">
    <property type="term" value="P:carbohydrate metabolic process"/>
    <property type="evidence" value="ECO:0007669"/>
    <property type="project" value="InterPro"/>
</dbReference>
<feature type="domain" description="Glycoside hydrolase family 2 catalytic" evidence="5">
    <location>
        <begin position="273"/>
        <end position="425"/>
    </location>
</feature>